<evidence type="ECO:0000256" key="2">
    <source>
        <dbReference type="SAM" id="Phobius"/>
    </source>
</evidence>
<dbReference type="EMBL" id="JBAMIC010000010">
    <property type="protein sequence ID" value="KAK7102575.1"/>
    <property type="molecule type" value="Genomic_DNA"/>
</dbReference>
<evidence type="ECO:0000313" key="3">
    <source>
        <dbReference type="EMBL" id="KAK7102575.1"/>
    </source>
</evidence>
<gene>
    <name evidence="3" type="ORF">V1264_020773</name>
</gene>
<keyword evidence="4" id="KW-1185">Reference proteome</keyword>
<protein>
    <submittedName>
        <fullName evidence="3">Uncharacterized protein</fullName>
    </submittedName>
</protein>
<feature type="compositionally biased region" description="Polar residues" evidence="1">
    <location>
        <begin position="221"/>
        <end position="232"/>
    </location>
</feature>
<feature type="compositionally biased region" description="Low complexity" evidence="1">
    <location>
        <begin position="688"/>
        <end position="699"/>
    </location>
</feature>
<dbReference type="AlphaFoldDB" id="A0AAN9GD80"/>
<reference evidence="3 4" key="1">
    <citation type="submission" date="2024-02" db="EMBL/GenBank/DDBJ databases">
        <title>Chromosome-scale genome assembly of the rough periwinkle Littorina saxatilis.</title>
        <authorList>
            <person name="De Jode A."/>
            <person name="Faria R."/>
            <person name="Formenti G."/>
            <person name="Sims Y."/>
            <person name="Smith T.P."/>
            <person name="Tracey A."/>
            <person name="Wood J.M.D."/>
            <person name="Zagrodzka Z.B."/>
            <person name="Johannesson K."/>
            <person name="Butlin R.K."/>
            <person name="Leder E.H."/>
        </authorList>
    </citation>
    <scope>NUCLEOTIDE SEQUENCE [LARGE SCALE GENOMIC DNA]</scope>
    <source>
        <strain evidence="3">Snail1</strain>
        <tissue evidence="3">Muscle</tissue>
    </source>
</reference>
<feature type="region of interest" description="Disordered" evidence="1">
    <location>
        <begin position="369"/>
        <end position="393"/>
    </location>
</feature>
<feature type="transmembrane region" description="Helical" evidence="2">
    <location>
        <begin position="26"/>
        <end position="49"/>
    </location>
</feature>
<sequence length="719" mass="78213">MTDTTNSTNTTTSSSASNDDFFKENLSYIIGGVAIGCILVALVVAVVLWRKHPKRLKRCDVEAHEDRDGVYVEVAEQTSKRKRKKKPSRDVNPVQGIELVAFDTAPDIITAHDSDSIYETLDGRRAARARAGQVTPQNNQAGGIAVPVPATTDANVCDPTYDHLSRYPHRKAQLPLDERPGKRCTDPEVIRRQKTELQIYREVQSADEYMQTRHKGEKLPPTTNVGDNNNDTRAMGTCDSCNRKNSPSASMQSSVTGMGEKSSAGGKKILCQLTMVGVVENGKPVPTPRRRANNAYFVLEPGSQVAALGEEESFQRLKGCKAKFQVNTEAGGGRSKDAGGSGAGAGSSEYFVLQPLDQGEQEDLSDLTKTLSSPSLLKQEEEPTSPRISRRFSVHGHRSISSFAELSQDADSDNRHSVVFRSTRLHSCPEASPSRESSTRDSVEYQRSLSSPRCSHLERPEEDGCSGERKVDANWLLKARIQREMRVLGFLSDTEPGSSNDYSTAVVESDSESDTEMQSPEGSPLPGPRPPRNEYFILEPEQETCDSHDDDNDDDIDDDNNDGKIQPIDIPATPPAFSKAPTPKPRTKFPQAPALTNSSNDRPRYQRQYTAPQGLPPRLPHRNPTVAHHTRSRSETPFFKPSFTSLSSNAMGDEDEGPVVVSLKKSKSADTSNAAGAGATGAAGSAGAGVLATAGVTTRGVERRESLRPRIKSAHSVLS</sequence>
<proteinExistence type="predicted"/>
<feature type="region of interest" description="Disordered" evidence="1">
    <location>
        <begin position="424"/>
        <end position="468"/>
    </location>
</feature>
<accession>A0AAN9GD80</accession>
<keyword evidence="2" id="KW-0472">Membrane</keyword>
<feature type="compositionally biased region" description="Gly residues" evidence="1">
    <location>
        <begin position="678"/>
        <end position="687"/>
    </location>
</feature>
<dbReference type="Proteomes" id="UP001374579">
    <property type="component" value="Unassembled WGS sequence"/>
</dbReference>
<comment type="caution">
    <text evidence="3">The sequence shown here is derived from an EMBL/GenBank/DDBJ whole genome shotgun (WGS) entry which is preliminary data.</text>
</comment>
<evidence type="ECO:0000313" key="4">
    <source>
        <dbReference type="Proteomes" id="UP001374579"/>
    </source>
</evidence>
<feature type="compositionally biased region" description="Acidic residues" evidence="1">
    <location>
        <begin position="540"/>
        <end position="560"/>
    </location>
</feature>
<feature type="region of interest" description="Disordered" evidence="1">
    <location>
        <begin position="211"/>
        <end position="263"/>
    </location>
</feature>
<feature type="region of interest" description="Disordered" evidence="1">
    <location>
        <begin position="491"/>
        <end position="719"/>
    </location>
</feature>
<feature type="compositionally biased region" description="Polar residues" evidence="1">
    <location>
        <begin position="239"/>
        <end position="256"/>
    </location>
</feature>
<name>A0AAN9GD80_9CAEN</name>
<keyword evidence="2" id="KW-0812">Transmembrane</keyword>
<evidence type="ECO:0000256" key="1">
    <source>
        <dbReference type="SAM" id="MobiDB-lite"/>
    </source>
</evidence>
<organism evidence="3 4">
    <name type="scientific">Littorina saxatilis</name>
    <dbReference type="NCBI Taxonomy" id="31220"/>
    <lineage>
        <taxon>Eukaryota</taxon>
        <taxon>Metazoa</taxon>
        <taxon>Spiralia</taxon>
        <taxon>Lophotrochozoa</taxon>
        <taxon>Mollusca</taxon>
        <taxon>Gastropoda</taxon>
        <taxon>Caenogastropoda</taxon>
        <taxon>Littorinimorpha</taxon>
        <taxon>Littorinoidea</taxon>
        <taxon>Littorinidae</taxon>
        <taxon>Littorina</taxon>
    </lineage>
</organism>
<keyword evidence="2" id="KW-1133">Transmembrane helix</keyword>